<dbReference type="Proteomes" id="UP000249557">
    <property type="component" value="Unassembled WGS sequence"/>
</dbReference>
<evidence type="ECO:0000256" key="2">
    <source>
        <dbReference type="SAM" id="Phobius"/>
    </source>
</evidence>
<organism evidence="3 4">
    <name type="scientific">Micavibrio aeruginosavorus</name>
    <dbReference type="NCBI Taxonomy" id="349221"/>
    <lineage>
        <taxon>Bacteria</taxon>
        <taxon>Pseudomonadati</taxon>
        <taxon>Bdellovibrionota</taxon>
        <taxon>Bdellovibrionia</taxon>
        <taxon>Bdellovibrionales</taxon>
        <taxon>Pseudobdellovibrionaceae</taxon>
        <taxon>Micavibrio</taxon>
    </lineage>
</organism>
<evidence type="ECO:0000256" key="1">
    <source>
        <dbReference type="SAM" id="MobiDB-lite"/>
    </source>
</evidence>
<keyword evidence="2" id="KW-0472">Membrane</keyword>
<evidence type="ECO:0000313" key="3">
    <source>
        <dbReference type="EMBL" id="PZO86564.1"/>
    </source>
</evidence>
<protein>
    <submittedName>
        <fullName evidence="3">Uncharacterized protein</fullName>
    </submittedName>
</protein>
<comment type="caution">
    <text evidence="3">The sequence shown here is derived from an EMBL/GenBank/DDBJ whole genome shotgun (WGS) entry which is preliminary data.</text>
</comment>
<dbReference type="EMBL" id="QFNK01000108">
    <property type="protein sequence ID" value="PZO86564.1"/>
    <property type="molecule type" value="Genomic_DNA"/>
</dbReference>
<evidence type="ECO:0000313" key="4">
    <source>
        <dbReference type="Proteomes" id="UP000249557"/>
    </source>
</evidence>
<feature type="region of interest" description="Disordered" evidence="1">
    <location>
        <begin position="1"/>
        <end position="20"/>
    </location>
</feature>
<name>A0A2W4ZW98_9BACT</name>
<accession>A0A2W4ZW98</accession>
<reference evidence="3 4" key="1">
    <citation type="submission" date="2017-08" db="EMBL/GenBank/DDBJ databases">
        <title>Infants hospitalized years apart are colonized by the same room-sourced microbial strains.</title>
        <authorList>
            <person name="Brooks B."/>
            <person name="Olm M.R."/>
            <person name="Firek B.A."/>
            <person name="Baker R."/>
            <person name="Thomas B.C."/>
            <person name="Morowitz M.J."/>
            <person name="Banfield J.F."/>
        </authorList>
    </citation>
    <scope>NUCLEOTIDE SEQUENCE [LARGE SCALE GENOMIC DNA]</scope>
    <source>
        <strain evidence="3">S2_018_000_R2_104</strain>
    </source>
</reference>
<proteinExistence type="predicted"/>
<dbReference type="AlphaFoldDB" id="A0A2W4ZW98"/>
<gene>
    <name evidence="3" type="ORF">DI626_06185</name>
</gene>
<sequence length="315" mass="34207">MTAGPGTRTSEDASRPAPGMADYLAGETKTFVSDLTPYLPGELIGGAIPHIPGLEEESVWNAASQACGTEKVSYLYSADGGRLWYLACPSSALASAPDSWCPLAAALPGKSEHWDKETVYLYEQDGLASALRWDPDTGRMQVFLGAARTLLPRMQSMDANFVSINASVADVVPWKNRQLRTEKLSRASAMFLLYVGVGINLLLILFLVFQFILTNTTVRSLDKVKQQTQTASQELMVEAYDALQSDAIKHLVRIQELLDELATIDGTLVKYNVENGAVTWEVLVPPAYGQGVGTIRGQVQPGIEPDGRVRIKGSN</sequence>
<keyword evidence="2" id="KW-0812">Transmembrane</keyword>
<feature type="transmembrane region" description="Helical" evidence="2">
    <location>
        <begin position="191"/>
        <end position="213"/>
    </location>
</feature>
<keyword evidence="2" id="KW-1133">Transmembrane helix</keyword>